<sequence>MSGIVALLDRGRGGVDPDLKAMHERIDHRGPDGEGIWCDGPVGLGHQQLRSTPEAEHDDQPCRDGAVVVTGDIRLDNRATLLDALDVANGGKPIPDSRLVLAAYRRWGEACPDHLVGSFAFALWDSAAGRLLCARDCFGVKPLYYHSSPDTFAVGSEAKALLALPDVDRTLDERKVGDLLTGTFEDKERTYYRDIRRLPPAHAISVRSDGSRLWQYWDLDPTDSVTLGSDAAYERRFRELFEQAVRCRLRTDGTVGTALSGGLDSSSITVVARDLLSSADPLLTFSNVYDDAPTSDEREFVERVTERAGIDSRYVFMDEVGMLDDRESMGWHYDQPPHDTMHHAIWERMKRADEAGVNVVLEGALGDSATGYGLGLIPELLRTGRWGRLAAEIQAISERGGAPRHRVFLHHAVLPLVPPAVRRTYRRIRDEPVLAERKNPTLRPAFVDRVGLDEKLRERYATGSVLRETARRRQCRSLTFGTITASLETTDLVAAAFGVEPRYPFTDRRLVEFSLAMPPTQQLSEGWTRSIIRRSLADRLPEEIGTRVWKTDMSQGFWNSLAREDDRLERLVADPGPLEDFVDQDALRAAHERFAETQSTRDARALWRALSLSTWMKTWAHTSGQ</sequence>
<dbReference type="Gene3D" id="3.60.20.10">
    <property type="entry name" value="Glutamine Phosphoribosylpyrophosphate, subunit 1, domain 1"/>
    <property type="match status" value="1"/>
</dbReference>
<dbReference type="PROSITE" id="PS51278">
    <property type="entry name" value="GATASE_TYPE_2"/>
    <property type="match status" value="1"/>
</dbReference>
<dbReference type="Pfam" id="PF00733">
    <property type="entry name" value="Asn_synthase"/>
    <property type="match status" value="1"/>
</dbReference>
<evidence type="ECO:0000313" key="8">
    <source>
        <dbReference type="EMBL" id="QPV64354.1"/>
    </source>
</evidence>
<dbReference type="EC" id="6.3.5.4" evidence="5"/>
<dbReference type="GO" id="GO:0004066">
    <property type="term" value="F:asparagine synthase (glutamine-hydrolyzing) activity"/>
    <property type="evidence" value="ECO:0007669"/>
    <property type="project" value="UniProtKB-EC"/>
</dbReference>
<dbReference type="Proteomes" id="UP000595001">
    <property type="component" value="Chromosome"/>
</dbReference>
<evidence type="ECO:0000313" key="9">
    <source>
        <dbReference type="Proteomes" id="UP000595001"/>
    </source>
</evidence>
<dbReference type="GeneID" id="60588226"/>
<dbReference type="Pfam" id="PF13537">
    <property type="entry name" value="GATase_7"/>
    <property type="match status" value="1"/>
</dbReference>
<keyword evidence="3 5" id="KW-0067">ATP-binding</keyword>
<dbReference type="InterPro" id="IPR014729">
    <property type="entry name" value="Rossmann-like_a/b/a_fold"/>
</dbReference>
<dbReference type="CDD" id="cd00712">
    <property type="entry name" value="AsnB"/>
    <property type="match status" value="1"/>
</dbReference>
<dbReference type="InterPro" id="IPR033738">
    <property type="entry name" value="AsnB_N"/>
</dbReference>
<keyword evidence="2 5" id="KW-0547">Nucleotide-binding</keyword>
<protein>
    <recommendedName>
        <fullName evidence="5">Putative asparagine synthetase [glutamine-hydrolyzing]</fullName>
        <ecNumber evidence="5">6.3.5.4</ecNumber>
    </recommendedName>
</protein>
<comment type="similarity">
    <text evidence="1">Belongs to the asparagine synthetase family.</text>
</comment>
<evidence type="ECO:0000256" key="1">
    <source>
        <dbReference type="ARBA" id="ARBA00005752"/>
    </source>
</evidence>
<dbReference type="InterPro" id="IPR017932">
    <property type="entry name" value="GATase_2_dom"/>
</dbReference>
<dbReference type="EMBL" id="CP065856">
    <property type="protein sequence ID" value="QPV64354.1"/>
    <property type="molecule type" value="Genomic_DNA"/>
</dbReference>
<feature type="domain" description="Glutamine amidotransferase type-2" evidence="7">
    <location>
        <begin position="1"/>
        <end position="209"/>
    </location>
</feature>
<dbReference type="NCBIfam" id="TIGR01536">
    <property type="entry name" value="asn_synth_AEB"/>
    <property type="match status" value="1"/>
</dbReference>
<dbReference type="InterPro" id="IPR029055">
    <property type="entry name" value="Ntn_hydrolases_N"/>
</dbReference>
<evidence type="ECO:0000256" key="4">
    <source>
        <dbReference type="ARBA" id="ARBA00022962"/>
    </source>
</evidence>
<dbReference type="KEGG" id="hlt:I7X12_06995"/>
<dbReference type="AlphaFoldDB" id="A0A7T3G0X9"/>
<organism evidence="8 9">
    <name type="scientific">Halosimplex litoreum</name>
    <dbReference type="NCBI Taxonomy" id="1198301"/>
    <lineage>
        <taxon>Archaea</taxon>
        <taxon>Methanobacteriati</taxon>
        <taxon>Methanobacteriota</taxon>
        <taxon>Stenosarchaea group</taxon>
        <taxon>Halobacteria</taxon>
        <taxon>Halobacteriales</taxon>
        <taxon>Haloarculaceae</taxon>
        <taxon>Halosimplex</taxon>
    </lineage>
</organism>
<dbReference type="PIRSF" id="PIRSF001589">
    <property type="entry name" value="Asn_synthetase_glu-h"/>
    <property type="match status" value="1"/>
</dbReference>
<evidence type="ECO:0000256" key="5">
    <source>
        <dbReference type="PIRNR" id="PIRNR001589"/>
    </source>
</evidence>
<name>A0A7T3G0X9_9EURY</name>
<evidence type="ECO:0000256" key="3">
    <source>
        <dbReference type="ARBA" id="ARBA00022840"/>
    </source>
</evidence>
<comment type="catalytic activity">
    <reaction evidence="5">
        <text>L-aspartate + L-glutamine + ATP + H2O = L-asparagine + L-glutamate + AMP + diphosphate + H(+)</text>
        <dbReference type="Rhea" id="RHEA:12228"/>
        <dbReference type="ChEBI" id="CHEBI:15377"/>
        <dbReference type="ChEBI" id="CHEBI:15378"/>
        <dbReference type="ChEBI" id="CHEBI:29985"/>
        <dbReference type="ChEBI" id="CHEBI:29991"/>
        <dbReference type="ChEBI" id="CHEBI:30616"/>
        <dbReference type="ChEBI" id="CHEBI:33019"/>
        <dbReference type="ChEBI" id="CHEBI:58048"/>
        <dbReference type="ChEBI" id="CHEBI:58359"/>
        <dbReference type="ChEBI" id="CHEBI:456215"/>
        <dbReference type="EC" id="6.3.5.4"/>
    </reaction>
</comment>
<dbReference type="GO" id="GO:0006529">
    <property type="term" value="P:asparagine biosynthetic process"/>
    <property type="evidence" value="ECO:0007669"/>
    <property type="project" value="InterPro"/>
</dbReference>
<dbReference type="InterPro" id="IPR006426">
    <property type="entry name" value="Asn_synth_AEB"/>
</dbReference>
<proteinExistence type="inferred from homology"/>
<dbReference type="SUPFAM" id="SSF52402">
    <property type="entry name" value="Adenine nucleotide alpha hydrolases-like"/>
    <property type="match status" value="1"/>
</dbReference>
<dbReference type="InterPro" id="IPR051786">
    <property type="entry name" value="ASN_synthetase/amidase"/>
</dbReference>
<keyword evidence="9" id="KW-1185">Reference proteome</keyword>
<accession>A0A7T3G0X9</accession>
<evidence type="ECO:0000259" key="7">
    <source>
        <dbReference type="PROSITE" id="PS51278"/>
    </source>
</evidence>
<dbReference type="PANTHER" id="PTHR43284">
    <property type="entry name" value="ASPARAGINE SYNTHETASE (GLUTAMINE-HYDROLYZING)"/>
    <property type="match status" value="1"/>
</dbReference>
<gene>
    <name evidence="8" type="primary">asnB</name>
    <name evidence="8" type="ORF">I7X12_06995</name>
</gene>
<dbReference type="InterPro" id="IPR001962">
    <property type="entry name" value="Asn_synthase"/>
</dbReference>
<reference evidence="8 9" key="1">
    <citation type="submission" date="2020-12" db="EMBL/GenBank/DDBJ databases">
        <title>Halosimplex halophilum sp. nov. and Halosimplex salinum sp. nov., two new members of the genus Halosimplex.</title>
        <authorList>
            <person name="Cui H.L."/>
        </authorList>
    </citation>
    <scope>NUCLEOTIDE SEQUENCE [LARGE SCALE GENOMIC DNA]</scope>
    <source>
        <strain evidence="8 9">YGH94</strain>
    </source>
</reference>
<feature type="binding site" evidence="6">
    <location>
        <position position="96"/>
    </location>
    <ligand>
        <name>L-glutamine</name>
        <dbReference type="ChEBI" id="CHEBI:58359"/>
    </ligand>
</feature>
<evidence type="ECO:0000256" key="2">
    <source>
        <dbReference type="ARBA" id="ARBA00022741"/>
    </source>
</evidence>
<keyword evidence="8" id="KW-0436">Ligase</keyword>
<dbReference type="RefSeq" id="WP_198063127.1">
    <property type="nucleotide sequence ID" value="NZ_CP065856.1"/>
</dbReference>
<dbReference type="OrthoDB" id="8692at2157"/>
<dbReference type="GO" id="GO:0005524">
    <property type="term" value="F:ATP binding"/>
    <property type="evidence" value="ECO:0007669"/>
    <property type="project" value="UniProtKB-KW"/>
</dbReference>
<dbReference type="SUPFAM" id="SSF56235">
    <property type="entry name" value="N-terminal nucleophile aminohydrolases (Ntn hydrolases)"/>
    <property type="match status" value="1"/>
</dbReference>
<dbReference type="PANTHER" id="PTHR43284:SF1">
    <property type="entry name" value="ASPARAGINE SYNTHETASE"/>
    <property type="match status" value="1"/>
</dbReference>
<dbReference type="CDD" id="cd01991">
    <property type="entry name" value="Asn_synthase_B_C"/>
    <property type="match status" value="1"/>
</dbReference>
<evidence type="ECO:0000256" key="6">
    <source>
        <dbReference type="PIRSR" id="PIRSR001589-2"/>
    </source>
</evidence>
<keyword evidence="4" id="KW-0315">Glutamine amidotransferase</keyword>
<dbReference type="Gene3D" id="3.40.50.620">
    <property type="entry name" value="HUPs"/>
    <property type="match status" value="1"/>
</dbReference>